<feature type="coiled-coil region" evidence="1">
    <location>
        <begin position="125"/>
        <end position="176"/>
    </location>
</feature>
<name>A0AAU9G2W7_DROMD</name>
<reference evidence="3 4" key="1">
    <citation type="submission" date="2024-02" db="EMBL/GenBank/DDBJ databases">
        <title>A chromosome-level genome assembly of Drosophila madeirensis, a fruit fly species endemic to Madeira island.</title>
        <authorList>
            <person name="Tomihara K."/>
            <person name="Llopart A."/>
            <person name="Yamamoto D."/>
        </authorList>
    </citation>
    <scope>NUCLEOTIDE SEQUENCE [LARGE SCALE GENOMIC DNA]</scope>
    <source>
        <strain evidence="3 4">RF1</strain>
    </source>
</reference>
<accession>A0AAU9G2W7</accession>
<sequence>MKLLKYIQALLLLLFLAQVVQCYRIGPRYSGFYAVRPDYCDEQQKTSEDDGTVSCYPGSATIKKPPQDGASCSSSNFCKDSGQGVGLRLGANNAAAIAQNAAKMAKAANEAQAGAAANAAKLVRIQLAEKAMQAARAANAVLEGKEAVVKNFERELHDAEDRVIQASASLDNSESNAEGASAASTYAEALKDRLKGTLEQTMAGLADIDAFEKQVSADLEKTKMLLNAEELVERLEQQLAWAREDYEKMKKVARHAAKAAAQARQEINAAASTCGPKGKREILKHSDALLAAYVQLHRDREARKQHLQIH</sequence>
<feature type="coiled-coil region" evidence="1">
    <location>
        <begin position="225"/>
        <end position="266"/>
    </location>
</feature>
<keyword evidence="4" id="KW-1185">Reference proteome</keyword>
<dbReference type="AlphaFoldDB" id="A0AAU9G2W7"/>
<dbReference type="EMBL" id="AP029266">
    <property type="protein sequence ID" value="BFG02121.1"/>
    <property type="molecule type" value="Genomic_DNA"/>
</dbReference>
<gene>
    <name evidence="3" type="ORF">DMAD_01711</name>
</gene>
<feature type="signal peptide" evidence="2">
    <location>
        <begin position="1"/>
        <end position="22"/>
    </location>
</feature>
<dbReference type="PANTHER" id="PTHR37161">
    <property type="entry name" value="HDC10475"/>
    <property type="match status" value="1"/>
</dbReference>
<proteinExistence type="predicted"/>
<evidence type="ECO:0000313" key="4">
    <source>
        <dbReference type="Proteomes" id="UP001500889"/>
    </source>
</evidence>
<keyword evidence="1" id="KW-0175">Coiled coil</keyword>
<feature type="chain" id="PRO_5043426196" evidence="2">
    <location>
        <begin position="23"/>
        <end position="310"/>
    </location>
</feature>
<dbReference type="Pfam" id="PF05335">
    <property type="entry name" value="DUF745"/>
    <property type="match status" value="1"/>
</dbReference>
<dbReference type="PANTHER" id="PTHR37161:SF2">
    <property type="entry name" value="AT11648P-RELATED"/>
    <property type="match status" value="1"/>
</dbReference>
<evidence type="ECO:0000256" key="2">
    <source>
        <dbReference type="SAM" id="SignalP"/>
    </source>
</evidence>
<keyword evidence="2" id="KW-0732">Signal</keyword>
<evidence type="ECO:0000256" key="1">
    <source>
        <dbReference type="SAM" id="Coils"/>
    </source>
</evidence>
<organism evidence="3 4">
    <name type="scientific">Drosophila madeirensis</name>
    <name type="common">Fruit fly</name>
    <dbReference type="NCBI Taxonomy" id="30013"/>
    <lineage>
        <taxon>Eukaryota</taxon>
        <taxon>Metazoa</taxon>
        <taxon>Ecdysozoa</taxon>
        <taxon>Arthropoda</taxon>
        <taxon>Hexapoda</taxon>
        <taxon>Insecta</taxon>
        <taxon>Pterygota</taxon>
        <taxon>Neoptera</taxon>
        <taxon>Endopterygota</taxon>
        <taxon>Diptera</taxon>
        <taxon>Brachycera</taxon>
        <taxon>Muscomorpha</taxon>
        <taxon>Ephydroidea</taxon>
        <taxon>Drosophilidae</taxon>
        <taxon>Drosophila</taxon>
        <taxon>Sophophora</taxon>
    </lineage>
</organism>
<evidence type="ECO:0000313" key="3">
    <source>
        <dbReference type="EMBL" id="BFG02121.1"/>
    </source>
</evidence>
<dbReference type="Proteomes" id="UP001500889">
    <property type="component" value="Chromosome A"/>
</dbReference>
<dbReference type="InterPro" id="IPR007999">
    <property type="entry name" value="DUF745"/>
</dbReference>
<protein>
    <submittedName>
        <fullName evidence="3">Tropomyosin</fullName>
    </submittedName>
</protein>